<dbReference type="AlphaFoldDB" id="A0AA85AH47"/>
<reference evidence="5" key="1">
    <citation type="submission" date="2023-11" db="UniProtKB">
        <authorList>
            <consortium name="WormBaseParasite"/>
        </authorList>
    </citation>
    <scope>IDENTIFICATION</scope>
</reference>
<feature type="compositionally biased region" description="Basic and acidic residues" evidence="2">
    <location>
        <begin position="135"/>
        <end position="146"/>
    </location>
</feature>
<dbReference type="GO" id="GO:0005739">
    <property type="term" value="C:mitochondrion"/>
    <property type="evidence" value="ECO:0007669"/>
    <property type="project" value="TreeGrafter"/>
</dbReference>
<dbReference type="WBParaSite" id="SMRG1_84860.1">
    <property type="protein sequence ID" value="SMRG1_84860.1"/>
    <property type="gene ID" value="SMRG1_84860"/>
</dbReference>
<organism evidence="4 5">
    <name type="scientific">Schistosoma margrebowiei</name>
    <dbReference type="NCBI Taxonomy" id="48269"/>
    <lineage>
        <taxon>Eukaryota</taxon>
        <taxon>Metazoa</taxon>
        <taxon>Spiralia</taxon>
        <taxon>Lophotrochozoa</taxon>
        <taxon>Platyhelminthes</taxon>
        <taxon>Trematoda</taxon>
        <taxon>Digenea</taxon>
        <taxon>Strigeidida</taxon>
        <taxon>Schistosomatoidea</taxon>
        <taxon>Schistosomatidae</taxon>
        <taxon>Schistosoma</taxon>
    </lineage>
</organism>
<evidence type="ECO:0000259" key="3">
    <source>
        <dbReference type="Pfam" id="PF05347"/>
    </source>
</evidence>
<dbReference type="InterPro" id="IPR045294">
    <property type="entry name" value="Complex1_LYR_LYRM1"/>
</dbReference>
<dbReference type="CDD" id="cd20261">
    <property type="entry name" value="Complex1_LYR_LYRM1"/>
    <property type="match status" value="1"/>
</dbReference>
<protein>
    <recommendedName>
        <fullName evidence="3">Complex 1 LYR protein domain-containing protein</fullName>
    </recommendedName>
</protein>
<name>A0AA85AH47_9TREM</name>
<proteinExistence type="inferred from homology"/>
<feature type="region of interest" description="Disordered" evidence="2">
    <location>
        <begin position="110"/>
        <end position="146"/>
    </location>
</feature>
<evidence type="ECO:0000313" key="5">
    <source>
        <dbReference type="WBParaSite" id="SMRG1_84860.1"/>
    </source>
</evidence>
<feature type="compositionally biased region" description="Low complexity" evidence="2">
    <location>
        <begin position="110"/>
        <end position="134"/>
    </location>
</feature>
<evidence type="ECO:0000256" key="1">
    <source>
        <dbReference type="ARBA" id="ARBA00009508"/>
    </source>
</evidence>
<comment type="similarity">
    <text evidence="1">Belongs to the complex I LYR family.</text>
</comment>
<evidence type="ECO:0000313" key="4">
    <source>
        <dbReference type="Proteomes" id="UP000050790"/>
    </source>
</evidence>
<dbReference type="Pfam" id="PF05347">
    <property type="entry name" value="Complex1_LYR"/>
    <property type="match status" value="1"/>
</dbReference>
<dbReference type="InterPro" id="IPR008011">
    <property type="entry name" value="Complex1_LYR_dom"/>
</dbReference>
<dbReference type="Proteomes" id="UP000050790">
    <property type="component" value="Unassembled WGS sequence"/>
</dbReference>
<dbReference type="InterPro" id="IPR040330">
    <property type="entry name" value="LYRM1"/>
</dbReference>
<dbReference type="PANTHER" id="PTHR14273:SF0">
    <property type="entry name" value="LYR MOTIF-CONTAINING PROTEIN 1"/>
    <property type="match status" value="1"/>
</dbReference>
<feature type="domain" description="Complex 1 LYR protein" evidence="3">
    <location>
        <begin position="20"/>
        <end position="84"/>
    </location>
</feature>
<dbReference type="PANTHER" id="PTHR14273">
    <property type="entry name" value="LYR MOTIF-CONTAINING PROTEIN 1"/>
    <property type="match status" value="1"/>
</dbReference>
<evidence type="ECO:0000256" key="2">
    <source>
        <dbReference type="SAM" id="MobiDB-lite"/>
    </source>
</evidence>
<accession>A0AA85AH47</accession>
<sequence>MVQSQLRAANVVNSVKTRPRVLSLYRQIFRIARIWQANSGSAEDSSRQADYMKEEARTLFRQNAHITDEMEIENHIKEAEARIELTLHYGTPYPRLTNLPPNTLAAHMNTSTMGSTQPPSSSGSFTTTTNNSNSVHEKSRISRRTERALYESVPAYLKSYTYRPKK</sequence>